<feature type="compositionally biased region" description="Pro residues" evidence="1">
    <location>
        <begin position="83"/>
        <end position="94"/>
    </location>
</feature>
<accession>A0A9N9R7Y6</accession>
<evidence type="ECO:0008006" key="5">
    <source>
        <dbReference type="Google" id="ProtNLM"/>
    </source>
</evidence>
<sequence>MNLSYFLFYFLLTVTQKCEGQIPILSDILNGAKEIGSKVQNAIHGAAHGFEVSVQTQPGAHPTYNRPGHQPHHPMPPHHPNPHHPMPPHHPIPPHNGGGPESDTLIVVIEEQSPNNYGHRPQPNQQYGQNRPMPNNPHRPPNHHQPGYPPQYNNGNYNDNNYGYHKPTNNGNFNPHNYGNTHPNNYGPTNQNNYGNNNPNKYGPNNPSNYGNTYPYNYGNKNPNNYGNSKPNNYGNMDPNNYENQKPNVENSNTNIYENTKPNNYGGSKPNYESNDNKDAQKPIEKPQTKPDYGTIYDPTKENSEKPIDHSPTSNGNDKQESTTKPQKEDKPFFVPLNPNQYVYGGDKIEVNAPKRETNENKPAEDDEEAYPIDIRVGDRM</sequence>
<feature type="chain" id="PRO_5040358960" description="GATA zinc finger domain-containing protein 14-like" evidence="2">
    <location>
        <begin position="21"/>
        <end position="381"/>
    </location>
</feature>
<gene>
    <name evidence="3" type="ORF">DIATSA_LOCUS9715</name>
</gene>
<reference evidence="3" key="1">
    <citation type="submission" date="2021-12" db="EMBL/GenBank/DDBJ databases">
        <authorList>
            <person name="King R."/>
        </authorList>
    </citation>
    <scope>NUCLEOTIDE SEQUENCE</scope>
</reference>
<evidence type="ECO:0000313" key="3">
    <source>
        <dbReference type="EMBL" id="CAG9792157.1"/>
    </source>
</evidence>
<dbReference type="AlphaFoldDB" id="A0A9N9R7Y6"/>
<feature type="compositionally biased region" description="Basic and acidic residues" evidence="1">
    <location>
        <begin position="275"/>
        <end position="289"/>
    </location>
</feature>
<evidence type="ECO:0000256" key="1">
    <source>
        <dbReference type="SAM" id="MobiDB-lite"/>
    </source>
</evidence>
<evidence type="ECO:0000313" key="4">
    <source>
        <dbReference type="Proteomes" id="UP001153714"/>
    </source>
</evidence>
<feature type="region of interest" description="Disordered" evidence="1">
    <location>
        <begin position="114"/>
        <end position="381"/>
    </location>
</feature>
<evidence type="ECO:0000256" key="2">
    <source>
        <dbReference type="SAM" id="SignalP"/>
    </source>
</evidence>
<name>A0A9N9R7Y6_9NEOP</name>
<organism evidence="3 4">
    <name type="scientific">Diatraea saccharalis</name>
    <name type="common">sugarcane borer</name>
    <dbReference type="NCBI Taxonomy" id="40085"/>
    <lineage>
        <taxon>Eukaryota</taxon>
        <taxon>Metazoa</taxon>
        <taxon>Ecdysozoa</taxon>
        <taxon>Arthropoda</taxon>
        <taxon>Hexapoda</taxon>
        <taxon>Insecta</taxon>
        <taxon>Pterygota</taxon>
        <taxon>Neoptera</taxon>
        <taxon>Endopterygota</taxon>
        <taxon>Lepidoptera</taxon>
        <taxon>Glossata</taxon>
        <taxon>Ditrysia</taxon>
        <taxon>Pyraloidea</taxon>
        <taxon>Crambidae</taxon>
        <taxon>Crambinae</taxon>
        <taxon>Diatraea</taxon>
    </lineage>
</organism>
<feature type="compositionally biased region" description="Basic and acidic residues" evidence="1">
    <location>
        <begin position="299"/>
        <end position="309"/>
    </location>
</feature>
<feature type="compositionally biased region" description="Basic and acidic residues" evidence="1">
    <location>
        <begin position="318"/>
        <end position="332"/>
    </location>
</feature>
<reference evidence="3" key="2">
    <citation type="submission" date="2022-10" db="EMBL/GenBank/DDBJ databases">
        <authorList>
            <consortium name="ENA_rothamsted_submissions"/>
            <consortium name="culmorum"/>
            <person name="King R."/>
        </authorList>
    </citation>
    <scope>NUCLEOTIDE SEQUENCE</scope>
</reference>
<dbReference type="OrthoDB" id="7462897at2759"/>
<feature type="compositionally biased region" description="Basic residues" evidence="1">
    <location>
        <begin position="69"/>
        <end position="82"/>
    </location>
</feature>
<keyword evidence="2" id="KW-0732">Signal</keyword>
<feature type="compositionally biased region" description="Low complexity" evidence="1">
    <location>
        <begin position="144"/>
        <end position="236"/>
    </location>
</feature>
<dbReference type="Proteomes" id="UP001153714">
    <property type="component" value="Chromosome 4"/>
</dbReference>
<protein>
    <recommendedName>
        <fullName evidence="5">GATA zinc finger domain-containing protein 14-like</fullName>
    </recommendedName>
</protein>
<proteinExistence type="predicted"/>
<feature type="signal peptide" evidence="2">
    <location>
        <begin position="1"/>
        <end position="20"/>
    </location>
</feature>
<feature type="region of interest" description="Disordered" evidence="1">
    <location>
        <begin position="56"/>
        <end position="102"/>
    </location>
</feature>
<feature type="compositionally biased region" description="Polar residues" evidence="1">
    <location>
        <begin position="114"/>
        <end position="128"/>
    </location>
</feature>
<feature type="compositionally biased region" description="Basic and acidic residues" evidence="1">
    <location>
        <begin position="347"/>
        <end position="364"/>
    </location>
</feature>
<dbReference type="EMBL" id="OU893335">
    <property type="protein sequence ID" value="CAG9792157.1"/>
    <property type="molecule type" value="Genomic_DNA"/>
</dbReference>
<feature type="compositionally biased region" description="Polar residues" evidence="1">
    <location>
        <begin position="238"/>
        <end position="274"/>
    </location>
</feature>
<keyword evidence="4" id="KW-1185">Reference proteome</keyword>